<proteinExistence type="predicted"/>
<keyword evidence="2" id="KW-1185">Reference proteome</keyword>
<gene>
    <name evidence="1" type="ordered locus">Sinac_1942</name>
</gene>
<dbReference type="Gene3D" id="3.10.450.50">
    <property type="match status" value="1"/>
</dbReference>
<organism evidence="1 2">
    <name type="scientific">Singulisphaera acidiphila (strain ATCC BAA-1392 / DSM 18658 / VKM B-2454 / MOB10)</name>
    <dbReference type="NCBI Taxonomy" id="886293"/>
    <lineage>
        <taxon>Bacteria</taxon>
        <taxon>Pseudomonadati</taxon>
        <taxon>Planctomycetota</taxon>
        <taxon>Planctomycetia</taxon>
        <taxon>Isosphaerales</taxon>
        <taxon>Isosphaeraceae</taxon>
        <taxon>Singulisphaera</taxon>
    </lineage>
</organism>
<sequence length="134" mass="15044">MAGEIHKQVVREYVEAFNQGDLAGLQRLFAPDAEIQGVLGAGQMEKALAVWRQLIEGLSINLMIEEMIVEGDCVAVRFTERGAFVRPFFGHEPTGKSYELVAMEWFVIRDGKILRRWGVRDSAAQARQIGLPLQ</sequence>
<dbReference type="PANTHER" id="PTHR38436:SF1">
    <property type="entry name" value="ESTER CYCLASE"/>
    <property type="match status" value="1"/>
</dbReference>
<dbReference type="RefSeq" id="WP_015245470.1">
    <property type="nucleotide sequence ID" value="NC_019892.1"/>
</dbReference>
<dbReference type="InterPro" id="IPR032710">
    <property type="entry name" value="NTF2-like_dom_sf"/>
</dbReference>
<name>L0DBT9_SINAD</name>
<dbReference type="GO" id="GO:0030638">
    <property type="term" value="P:polyketide metabolic process"/>
    <property type="evidence" value="ECO:0007669"/>
    <property type="project" value="InterPro"/>
</dbReference>
<dbReference type="EMBL" id="CP003364">
    <property type="protein sequence ID" value="AGA26303.1"/>
    <property type="molecule type" value="Genomic_DNA"/>
</dbReference>
<reference evidence="1 2" key="1">
    <citation type="submission" date="2012-02" db="EMBL/GenBank/DDBJ databases">
        <title>Complete sequence of chromosome of Singulisphaera acidiphila DSM 18658.</title>
        <authorList>
            <consortium name="US DOE Joint Genome Institute (JGI-PGF)"/>
            <person name="Lucas S."/>
            <person name="Copeland A."/>
            <person name="Lapidus A."/>
            <person name="Glavina del Rio T."/>
            <person name="Dalin E."/>
            <person name="Tice H."/>
            <person name="Bruce D."/>
            <person name="Goodwin L."/>
            <person name="Pitluck S."/>
            <person name="Peters L."/>
            <person name="Ovchinnikova G."/>
            <person name="Chertkov O."/>
            <person name="Kyrpides N."/>
            <person name="Mavromatis K."/>
            <person name="Ivanova N."/>
            <person name="Brettin T."/>
            <person name="Detter J.C."/>
            <person name="Han C."/>
            <person name="Larimer F."/>
            <person name="Land M."/>
            <person name="Hauser L."/>
            <person name="Markowitz V."/>
            <person name="Cheng J.-F."/>
            <person name="Hugenholtz P."/>
            <person name="Woyke T."/>
            <person name="Wu D."/>
            <person name="Tindall B."/>
            <person name="Pomrenke H."/>
            <person name="Brambilla E."/>
            <person name="Klenk H.-P."/>
            <person name="Eisen J.A."/>
        </authorList>
    </citation>
    <scope>NUCLEOTIDE SEQUENCE [LARGE SCALE GENOMIC DNA]</scope>
    <source>
        <strain evidence="2">ATCC BAA-1392 / DSM 18658 / VKM B-2454 / MOB10</strain>
    </source>
</reference>
<dbReference type="OrthoDB" id="7876517at2"/>
<dbReference type="SUPFAM" id="SSF54427">
    <property type="entry name" value="NTF2-like"/>
    <property type="match status" value="1"/>
</dbReference>
<evidence type="ECO:0000313" key="1">
    <source>
        <dbReference type="EMBL" id="AGA26303.1"/>
    </source>
</evidence>
<protein>
    <submittedName>
        <fullName evidence="1">Putative ester cyclase</fullName>
    </submittedName>
</protein>
<dbReference type="PANTHER" id="PTHR38436">
    <property type="entry name" value="POLYKETIDE CYCLASE SNOAL-LIKE DOMAIN"/>
    <property type="match status" value="1"/>
</dbReference>
<dbReference type="eggNOG" id="COG5485">
    <property type="taxonomic scope" value="Bacteria"/>
</dbReference>
<dbReference type="InterPro" id="IPR009959">
    <property type="entry name" value="Cyclase_SnoaL-like"/>
</dbReference>
<evidence type="ECO:0000313" key="2">
    <source>
        <dbReference type="Proteomes" id="UP000010798"/>
    </source>
</evidence>
<dbReference type="Pfam" id="PF07366">
    <property type="entry name" value="SnoaL"/>
    <property type="match status" value="1"/>
</dbReference>
<dbReference type="HOGENOM" id="CLU_100997_5_1_0"/>
<dbReference type="KEGG" id="saci:Sinac_1942"/>
<accession>L0DBT9</accession>
<dbReference type="AlphaFoldDB" id="L0DBT9"/>
<dbReference type="STRING" id="886293.Sinac_1942"/>
<dbReference type="Proteomes" id="UP000010798">
    <property type="component" value="Chromosome"/>
</dbReference>